<comment type="catalytic activity">
    <reaction evidence="9 10">
        <text>D-glyceraldehyde 3-phosphate = dihydroxyacetone phosphate</text>
        <dbReference type="Rhea" id="RHEA:18585"/>
        <dbReference type="ChEBI" id="CHEBI:57642"/>
        <dbReference type="ChEBI" id="CHEBI:59776"/>
        <dbReference type="EC" id="5.3.1.1"/>
    </reaction>
</comment>
<dbReference type="InterPro" id="IPR013785">
    <property type="entry name" value="Aldolase_TIM"/>
</dbReference>
<evidence type="ECO:0000256" key="10">
    <source>
        <dbReference type="RuleBase" id="RU363013"/>
    </source>
</evidence>
<evidence type="ECO:0000313" key="12">
    <source>
        <dbReference type="Proteomes" id="UP000051256"/>
    </source>
</evidence>
<accession>A0A0R2CPE2</accession>
<dbReference type="Pfam" id="PF00121">
    <property type="entry name" value="TIM"/>
    <property type="match status" value="1"/>
</dbReference>
<dbReference type="HAMAP" id="MF_00147_B">
    <property type="entry name" value="TIM_B"/>
    <property type="match status" value="1"/>
</dbReference>
<gene>
    <name evidence="9" type="primary">tpiA</name>
    <name evidence="11" type="ORF">FC56_GL000192</name>
</gene>
<evidence type="ECO:0000256" key="4">
    <source>
        <dbReference type="ARBA" id="ARBA00019397"/>
    </source>
</evidence>
<dbReference type="GO" id="GO:0004807">
    <property type="term" value="F:triose-phosphate isomerase activity"/>
    <property type="evidence" value="ECO:0007669"/>
    <property type="project" value="UniProtKB-UniRule"/>
</dbReference>
<feature type="binding site" evidence="9">
    <location>
        <position position="224"/>
    </location>
    <ligand>
        <name>substrate</name>
    </ligand>
</feature>
<keyword evidence="6 9" id="KW-0963">Cytoplasm</keyword>
<dbReference type="Proteomes" id="UP000051256">
    <property type="component" value="Unassembled WGS sequence"/>
</dbReference>
<dbReference type="GO" id="GO:0019563">
    <property type="term" value="P:glycerol catabolic process"/>
    <property type="evidence" value="ECO:0007669"/>
    <property type="project" value="TreeGrafter"/>
</dbReference>
<reference evidence="11 12" key="1">
    <citation type="journal article" date="2015" name="Genome Announc.">
        <title>Expanding the biotechnology potential of lactobacilli through comparative genomics of 213 strains and associated genera.</title>
        <authorList>
            <person name="Sun Z."/>
            <person name="Harris H.M."/>
            <person name="McCann A."/>
            <person name="Guo C."/>
            <person name="Argimon S."/>
            <person name="Zhang W."/>
            <person name="Yang X."/>
            <person name="Jeffery I.B."/>
            <person name="Cooney J.C."/>
            <person name="Kagawa T.F."/>
            <person name="Liu W."/>
            <person name="Song Y."/>
            <person name="Salvetti E."/>
            <person name="Wrobel A."/>
            <person name="Rasinkangas P."/>
            <person name="Parkhill J."/>
            <person name="Rea M.C."/>
            <person name="O'Sullivan O."/>
            <person name="Ritari J."/>
            <person name="Douillard F.P."/>
            <person name="Paul Ross R."/>
            <person name="Yang R."/>
            <person name="Briner A.E."/>
            <person name="Felis G.E."/>
            <person name="de Vos W.M."/>
            <person name="Barrangou R."/>
            <person name="Klaenhammer T.R."/>
            <person name="Caufield P.W."/>
            <person name="Cui Y."/>
            <person name="Zhang H."/>
            <person name="O'Toole P.W."/>
        </authorList>
    </citation>
    <scope>NUCLEOTIDE SEQUENCE [LARGE SCALE GENOMIC DNA]</scope>
    <source>
        <strain evidence="11 12">DSM 24302</strain>
    </source>
</reference>
<feature type="binding site" evidence="9">
    <location>
        <begin position="245"/>
        <end position="246"/>
    </location>
    <ligand>
        <name>substrate</name>
    </ligand>
</feature>
<feature type="binding site" evidence="9">
    <location>
        <begin position="20"/>
        <end position="22"/>
    </location>
    <ligand>
        <name>substrate</name>
    </ligand>
</feature>
<dbReference type="InterPro" id="IPR020861">
    <property type="entry name" value="Triosephosphate_isomerase_AS"/>
</dbReference>
<dbReference type="UniPathway" id="UPA00109">
    <property type="reaction ID" value="UER00189"/>
</dbReference>
<dbReference type="FunFam" id="3.20.20.70:FF:000016">
    <property type="entry name" value="Triosephosphate isomerase"/>
    <property type="match status" value="1"/>
</dbReference>
<dbReference type="AlphaFoldDB" id="A0A0R2CPE2"/>
<dbReference type="InterPro" id="IPR022896">
    <property type="entry name" value="TrioseP_Isoase_bac/euk"/>
</dbReference>
<dbReference type="UniPathway" id="UPA00138"/>
<dbReference type="InterPro" id="IPR035990">
    <property type="entry name" value="TIM_sf"/>
</dbReference>
<evidence type="ECO:0000256" key="6">
    <source>
        <dbReference type="ARBA" id="ARBA00022490"/>
    </source>
</evidence>
<keyword evidence="8 9" id="KW-0413">Isomerase</keyword>
<keyword evidence="7 9" id="KW-0324">Glycolysis</keyword>
<comment type="pathway">
    <text evidence="1 9 10">Carbohydrate degradation; glycolysis; D-glyceraldehyde 3-phosphate from glycerone phosphate: step 1/1.</text>
</comment>
<comment type="pathway">
    <text evidence="9 10">Carbohydrate biosynthesis; gluconeogenesis.</text>
</comment>
<dbReference type="SUPFAM" id="SSF51351">
    <property type="entry name" value="Triosephosphate isomerase (TIM)"/>
    <property type="match status" value="1"/>
</dbReference>
<dbReference type="EMBL" id="AYZR01000008">
    <property type="protein sequence ID" value="KRM93480.1"/>
    <property type="molecule type" value="Genomic_DNA"/>
</dbReference>
<dbReference type="GO" id="GO:0006094">
    <property type="term" value="P:gluconeogenesis"/>
    <property type="evidence" value="ECO:0007669"/>
    <property type="project" value="UniProtKB-UniRule"/>
</dbReference>
<comment type="subunit">
    <text evidence="9 10">Homodimer.</text>
</comment>
<comment type="subcellular location">
    <subcellularLocation>
        <location evidence="9 10">Cytoplasm</location>
    </subcellularLocation>
</comment>
<dbReference type="STRING" id="1423802.FC56_GL000192"/>
<keyword evidence="5 9" id="KW-0312">Gluconeogenesis</keyword>
<feature type="binding site" evidence="9">
    <location>
        <position position="184"/>
    </location>
    <ligand>
        <name>substrate</name>
    </ligand>
</feature>
<protein>
    <recommendedName>
        <fullName evidence="4 9">Triosephosphate isomerase</fullName>
        <shortName evidence="9">TIM</shortName>
        <shortName evidence="9">TPI</shortName>
        <ecNumber evidence="3 9">5.3.1.1</ecNumber>
    </recommendedName>
    <alternativeName>
        <fullName evidence="9">Triose-phosphate isomerase</fullName>
    </alternativeName>
</protein>
<sequence length="264" mass="29085">MALKTKFRDDNMRIPFIAGNWKMNLSVAESVEFLSAISGKLPVADQSQTAIAASPLFLQTMLEHNDDSPLIIAAENCFYEDEGAYTGETSPKALHEMGITHVILGHSERRKYFNETDDIINKKVHAVFRNQMIPIICCDETMGRRESSERISWVVSQVTAALKGISIEDARNAIIAYEPSWAIGSGQTASSEEAEEGCYLIRQTIADIYSDEVANEVRVLYGGSVNDDNANEILSQNDIDGVLAGGASLKPESFLKLANFQQNN</sequence>
<evidence type="ECO:0000256" key="3">
    <source>
        <dbReference type="ARBA" id="ARBA00011940"/>
    </source>
</evidence>
<keyword evidence="12" id="KW-1185">Reference proteome</keyword>
<evidence type="ECO:0000256" key="2">
    <source>
        <dbReference type="ARBA" id="ARBA00007422"/>
    </source>
</evidence>
<dbReference type="PATRIC" id="fig|1423802.4.peg.194"/>
<organism evidence="11 12">
    <name type="scientific">Lentilactobacillus senioris DSM 24302 = JCM 17472</name>
    <dbReference type="NCBI Taxonomy" id="1423802"/>
    <lineage>
        <taxon>Bacteria</taxon>
        <taxon>Bacillati</taxon>
        <taxon>Bacillota</taxon>
        <taxon>Bacilli</taxon>
        <taxon>Lactobacillales</taxon>
        <taxon>Lactobacillaceae</taxon>
        <taxon>Lentilactobacillus</taxon>
    </lineage>
</organism>
<evidence type="ECO:0000256" key="5">
    <source>
        <dbReference type="ARBA" id="ARBA00022432"/>
    </source>
</evidence>
<dbReference type="GO" id="GO:0046166">
    <property type="term" value="P:glyceraldehyde-3-phosphate biosynthetic process"/>
    <property type="evidence" value="ECO:0007669"/>
    <property type="project" value="TreeGrafter"/>
</dbReference>
<dbReference type="EC" id="5.3.1.1" evidence="3 9"/>
<feature type="active site" description="Proton acceptor" evidence="9">
    <location>
        <position position="178"/>
    </location>
</feature>
<dbReference type="CDD" id="cd00311">
    <property type="entry name" value="TIM"/>
    <property type="match status" value="1"/>
</dbReference>
<dbReference type="PROSITE" id="PS00171">
    <property type="entry name" value="TIM_1"/>
    <property type="match status" value="1"/>
</dbReference>
<comment type="similarity">
    <text evidence="2 9 10">Belongs to the triosephosphate isomerase family.</text>
</comment>
<name>A0A0R2CPE2_9LACO</name>
<comment type="caution">
    <text evidence="11">The sequence shown here is derived from an EMBL/GenBank/DDBJ whole genome shotgun (WGS) entry which is preliminary data.</text>
</comment>
<evidence type="ECO:0000256" key="8">
    <source>
        <dbReference type="ARBA" id="ARBA00023235"/>
    </source>
</evidence>
<dbReference type="PANTHER" id="PTHR21139:SF42">
    <property type="entry name" value="TRIOSEPHOSPHATE ISOMERASE"/>
    <property type="match status" value="1"/>
</dbReference>
<dbReference type="GO" id="GO:0006096">
    <property type="term" value="P:glycolytic process"/>
    <property type="evidence" value="ECO:0007669"/>
    <property type="project" value="UniProtKB-UniRule"/>
</dbReference>
<evidence type="ECO:0000313" key="11">
    <source>
        <dbReference type="EMBL" id="KRM93480.1"/>
    </source>
</evidence>
<dbReference type="NCBIfam" id="TIGR00419">
    <property type="entry name" value="tim"/>
    <property type="match status" value="1"/>
</dbReference>
<comment type="function">
    <text evidence="9">Involved in the gluconeogenesis. Catalyzes stereospecifically the conversion of dihydroxyacetone phosphate (DHAP) to D-glyceraldehyde-3-phosphate (G3P).</text>
</comment>
<proteinExistence type="inferred from homology"/>
<dbReference type="InterPro" id="IPR000652">
    <property type="entry name" value="Triosephosphate_isomerase"/>
</dbReference>
<feature type="active site" description="Electrophile" evidence="9">
    <location>
        <position position="106"/>
    </location>
</feature>
<evidence type="ECO:0000256" key="1">
    <source>
        <dbReference type="ARBA" id="ARBA00004680"/>
    </source>
</evidence>
<dbReference type="PROSITE" id="PS51440">
    <property type="entry name" value="TIM_2"/>
    <property type="match status" value="1"/>
</dbReference>
<dbReference type="Gene3D" id="3.20.20.70">
    <property type="entry name" value="Aldolase class I"/>
    <property type="match status" value="1"/>
</dbReference>
<dbReference type="GO" id="GO:0005829">
    <property type="term" value="C:cytosol"/>
    <property type="evidence" value="ECO:0007669"/>
    <property type="project" value="TreeGrafter"/>
</dbReference>
<evidence type="ECO:0000256" key="7">
    <source>
        <dbReference type="ARBA" id="ARBA00023152"/>
    </source>
</evidence>
<dbReference type="PANTHER" id="PTHR21139">
    <property type="entry name" value="TRIOSEPHOSPHATE ISOMERASE"/>
    <property type="match status" value="1"/>
</dbReference>
<evidence type="ECO:0000256" key="9">
    <source>
        <dbReference type="HAMAP-Rule" id="MF_00147"/>
    </source>
</evidence>